<dbReference type="Pfam" id="PF00440">
    <property type="entry name" value="TetR_N"/>
    <property type="match status" value="1"/>
</dbReference>
<dbReference type="GO" id="GO:0003700">
    <property type="term" value="F:DNA-binding transcription factor activity"/>
    <property type="evidence" value="ECO:0007669"/>
    <property type="project" value="TreeGrafter"/>
</dbReference>
<evidence type="ECO:0000256" key="3">
    <source>
        <dbReference type="ARBA" id="ARBA00023163"/>
    </source>
</evidence>
<accession>A0A562KIF3</accession>
<dbReference type="GO" id="GO:0000976">
    <property type="term" value="F:transcription cis-regulatory region binding"/>
    <property type="evidence" value="ECO:0007669"/>
    <property type="project" value="TreeGrafter"/>
</dbReference>
<sequence>MTVVRPSLRQEQKYLTRRRIAEAARTCFYETGIAETSIEQIARVAGVGRATLYLHFPNKDAILLELLSSNLRGVRGIYQELGEMDAPDAAALRRWLARYVGTLREHRLAMRLFHVGLANDPQARGLVDDHRDAIVDMLAARFPHLGLGPDRDPRAHAHIVLLLARIDHLASAAVEEEPRIDLNAGLDIVAEEMALLLARQ</sequence>
<dbReference type="InterPro" id="IPR023772">
    <property type="entry name" value="DNA-bd_HTH_TetR-type_CS"/>
</dbReference>
<dbReference type="PRINTS" id="PR00455">
    <property type="entry name" value="HTHTETR"/>
</dbReference>
<evidence type="ECO:0000256" key="1">
    <source>
        <dbReference type="ARBA" id="ARBA00023015"/>
    </source>
</evidence>
<evidence type="ECO:0000259" key="5">
    <source>
        <dbReference type="PROSITE" id="PS50977"/>
    </source>
</evidence>
<keyword evidence="3" id="KW-0804">Transcription</keyword>
<feature type="domain" description="HTH tetR-type" evidence="5">
    <location>
        <begin position="14"/>
        <end position="74"/>
    </location>
</feature>
<dbReference type="Gene3D" id="1.10.357.10">
    <property type="entry name" value="Tetracycline Repressor, domain 2"/>
    <property type="match status" value="1"/>
</dbReference>
<organism evidence="6 7">
    <name type="scientific">Sphingobium wenxiniae (strain DSM 21828 / CGMCC 1.7748 / JZ-1)</name>
    <dbReference type="NCBI Taxonomy" id="595605"/>
    <lineage>
        <taxon>Bacteria</taxon>
        <taxon>Pseudomonadati</taxon>
        <taxon>Pseudomonadota</taxon>
        <taxon>Alphaproteobacteria</taxon>
        <taxon>Sphingomonadales</taxon>
        <taxon>Sphingomonadaceae</taxon>
        <taxon>Sphingobium</taxon>
    </lineage>
</organism>
<dbReference type="PANTHER" id="PTHR30055:SF234">
    <property type="entry name" value="HTH-TYPE TRANSCRIPTIONAL REGULATOR BETI"/>
    <property type="match status" value="1"/>
</dbReference>
<keyword evidence="2 4" id="KW-0238">DNA-binding</keyword>
<dbReference type="PANTHER" id="PTHR30055">
    <property type="entry name" value="HTH-TYPE TRANSCRIPTIONAL REGULATOR RUTR"/>
    <property type="match status" value="1"/>
</dbReference>
<evidence type="ECO:0000256" key="4">
    <source>
        <dbReference type="PROSITE-ProRule" id="PRU00335"/>
    </source>
</evidence>
<name>A0A562KIF3_SPHWJ</name>
<dbReference type="InterPro" id="IPR009057">
    <property type="entry name" value="Homeodomain-like_sf"/>
</dbReference>
<proteinExistence type="predicted"/>
<keyword evidence="1" id="KW-0805">Transcription regulation</keyword>
<dbReference type="SUPFAM" id="SSF46689">
    <property type="entry name" value="Homeodomain-like"/>
    <property type="match status" value="1"/>
</dbReference>
<keyword evidence="7" id="KW-1185">Reference proteome</keyword>
<dbReference type="RefSeq" id="WP_021247313.1">
    <property type="nucleotide sequence ID" value="NZ_JACIIY010000002.1"/>
</dbReference>
<comment type="caution">
    <text evidence="6">The sequence shown here is derived from an EMBL/GenBank/DDBJ whole genome shotgun (WGS) entry which is preliminary data.</text>
</comment>
<dbReference type="InterPro" id="IPR001647">
    <property type="entry name" value="HTH_TetR"/>
</dbReference>
<evidence type="ECO:0000256" key="2">
    <source>
        <dbReference type="ARBA" id="ARBA00023125"/>
    </source>
</evidence>
<reference evidence="6 7" key="1">
    <citation type="journal article" date="2015" name="Stand. Genomic Sci.">
        <title>Genomic Encyclopedia of Bacterial and Archaeal Type Strains, Phase III: the genomes of soil and plant-associated and newly described type strains.</title>
        <authorList>
            <person name="Whitman W.B."/>
            <person name="Woyke T."/>
            <person name="Klenk H.P."/>
            <person name="Zhou Y."/>
            <person name="Lilburn T.G."/>
            <person name="Beck B.J."/>
            <person name="De Vos P."/>
            <person name="Vandamme P."/>
            <person name="Eisen J.A."/>
            <person name="Garrity G."/>
            <person name="Hugenholtz P."/>
            <person name="Kyrpides N.C."/>
        </authorList>
    </citation>
    <scope>NUCLEOTIDE SEQUENCE [LARGE SCALE GENOMIC DNA]</scope>
    <source>
        <strain evidence="6 7">CGMCC 1.7748</strain>
    </source>
</reference>
<evidence type="ECO:0000313" key="7">
    <source>
        <dbReference type="Proteomes" id="UP000316624"/>
    </source>
</evidence>
<dbReference type="PROSITE" id="PS50977">
    <property type="entry name" value="HTH_TETR_2"/>
    <property type="match status" value="1"/>
</dbReference>
<dbReference type="AlphaFoldDB" id="A0A562KIF3"/>
<dbReference type="InterPro" id="IPR050109">
    <property type="entry name" value="HTH-type_TetR-like_transc_reg"/>
</dbReference>
<dbReference type="Proteomes" id="UP000316624">
    <property type="component" value="Unassembled WGS sequence"/>
</dbReference>
<gene>
    <name evidence="6" type="ORF">IQ35_01425</name>
</gene>
<evidence type="ECO:0000313" key="6">
    <source>
        <dbReference type="EMBL" id="TWH95170.1"/>
    </source>
</evidence>
<feature type="DNA-binding region" description="H-T-H motif" evidence="4">
    <location>
        <begin position="37"/>
        <end position="56"/>
    </location>
</feature>
<protein>
    <submittedName>
        <fullName evidence="6">TetR family transcriptional regulator</fullName>
    </submittedName>
</protein>
<dbReference type="EMBL" id="VLKK01000004">
    <property type="protein sequence ID" value="TWH95170.1"/>
    <property type="molecule type" value="Genomic_DNA"/>
</dbReference>
<dbReference type="PROSITE" id="PS01081">
    <property type="entry name" value="HTH_TETR_1"/>
    <property type="match status" value="1"/>
</dbReference>